<proteinExistence type="predicted"/>
<dbReference type="Proteomes" id="UP000886501">
    <property type="component" value="Unassembled WGS sequence"/>
</dbReference>
<sequence length="593" mass="63362">MADSKLTRRSSVDSTASEQKLVSRSPIVHKTERPPRLNLNTAKLFGTNQLQDVCNASYAAGSKPSRPSLTAKKSSPDMRLAMPKSAAITLALPRSAEVPSRAMAESPRGPTSRSPSCQDSGFSEGCSESVRVSIDAVIMSSAIVDRPPSVTPIDVERNSYFRRLSTSPPSIVYQTLQHYTVYVINERLSTVLLKVLDSATARCRLSTLSTVWMPQAGDPSLPPSSSLRGTIFGIPTTIIGALQCGGRNLKLVARHLTAHGGDRAPAEGMLTTSSSELPQNQVSSGSRSQVSPYILFASPASHPPSPFIPHPRTILRSYSTQFPGAENERTRMMRKHGGSFSCKDVGVGKMLPSHPTYDPPSSSSAFLDDEAIDVMRVAVDTAPSVWRSETLVGDVVPAKFNILISAKALTQRLSDNIKVVRESDAIADRRTLRDDATVFAKTVILLCNAFKNQGTEGPLSTDLRANMILLMNAIEESVVLLHVPSFSPSTSRPYSPLVSTGSGFGLSTPGFGASFPPSLTTGGSGEDTKDFRVGSGIIATKGALQPNNSRPGLYNPSAATPRAQIPYQGFGVPSFMRFDSKGRYGGLTSGDES</sequence>
<evidence type="ECO:0000313" key="1">
    <source>
        <dbReference type="EMBL" id="KAF9644305.1"/>
    </source>
</evidence>
<gene>
    <name evidence="1" type="ORF">BDM02DRAFT_3131847</name>
</gene>
<reference evidence="1" key="2">
    <citation type="journal article" date="2020" name="Nat. Commun.">
        <title>Large-scale genome sequencing of mycorrhizal fungi provides insights into the early evolution of symbiotic traits.</title>
        <authorList>
            <person name="Miyauchi S."/>
            <person name="Kiss E."/>
            <person name="Kuo A."/>
            <person name="Drula E."/>
            <person name="Kohler A."/>
            <person name="Sanchez-Garcia M."/>
            <person name="Morin E."/>
            <person name="Andreopoulos B."/>
            <person name="Barry K.W."/>
            <person name="Bonito G."/>
            <person name="Buee M."/>
            <person name="Carver A."/>
            <person name="Chen C."/>
            <person name="Cichocki N."/>
            <person name="Clum A."/>
            <person name="Culley D."/>
            <person name="Crous P.W."/>
            <person name="Fauchery L."/>
            <person name="Girlanda M."/>
            <person name="Hayes R.D."/>
            <person name="Keri Z."/>
            <person name="LaButti K."/>
            <person name="Lipzen A."/>
            <person name="Lombard V."/>
            <person name="Magnuson J."/>
            <person name="Maillard F."/>
            <person name="Murat C."/>
            <person name="Nolan M."/>
            <person name="Ohm R.A."/>
            <person name="Pangilinan J."/>
            <person name="Pereira M.F."/>
            <person name="Perotto S."/>
            <person name="Peter M."/>
            <person name="Pfister S."/>
            <person name="Riley R."/>
            <person name="Sitrit Y."/>
            <person name="Stielow J.B."/>
            <person name="Szollosi G."/>
            <person name="Zifcakova L."/>
            <person name="Stursova M."/>
            <person name="Spatafora J.W."/>
            <person name="Tedersoo L."/>
            <person name="Vaario L.M."/>
            <person name="Yamada A."/>
            <person name="Yan M."/>
            <person name="Wang P."/>
            <person name="Xu J."/>
            <person name="Bruns T."/>
            <person name="Baldrian P."/>
            <person name="Vilgalys R."/>
            <person name="Dunand C."/>
            <person name="Henrissat B."/>
            <person name="Grigoriev I.V."/>
            <person name="Hibbett D."/>
            <person name="Nagy L.G."/>
            <person name="Martin F.M."/>
        </authorList>
    </citation>
    <scope>NUCLEOTIDE SEQUENCE</scope>
    <source>
        <strain evidence="1">P2</strain>
    </source>
</reference>
<comment type="caution">
    <text evidence="1">The sequence shown here is derived from an EMBL/GenBank/DDBJ whole genome shotgun (WGS) entry which is preliminary data.</text>
</comment>
<organism evidence="1 2">
    <name type="scientific">Thelephora ganbajun</name>
    <name type="common">Ganba fungus</name>
    <dbReference type="NCBI Taxonomy" id="370292"/>
    <lineage>
        <taxon>Eukaryota</taxon>
        <taxon>Fungi</taxon>
        <taxon>Dikarya</taxon>
        <taxon>Basidiomycota</taxon>
        <taxon>Agaricomycotina</taxon>
        <taxon>Agaricomycetes</taxon>
        <taxon>Thelephorales</taxon>
        <taxon>Thelephoraceae</taxon>
        <taxon>Thelephora</taxon>
    </lineage>
</organism>
<name>A0ACB6Z3S4_THEGA</name>
<evidence type="ECO:0000313" key="2">
    <source>
        <dbReference type="Proteomes" id="UP000886501"/>
    </source>
</evidence>
<keyword evidence="2" id="KW-1185">Reference proteome</keyword>
<dbReference type="EMBL" id="MU118148">
    <property type="protein sequence ID" value="KAF9644305.1"/>
    <property type="molecule type" value="Genomic_DNA"/>
</dbReference>
<accession>A0ACB6Z3S4</accession>
<protein>
    <submittedName>
        <fullName evidence="1">Uncharacterized protein</fullName>
    </submittedName>
</protein>
<reference evidence="1" key="1">
    <citation type="submission" date="2019-10" db="EMBL/GenBank/DDBJ databases">
        <authorList>
            <consortium name="DOE Joint Genome Institute"/>
            <person name="Kuo A."/>
            <person name="Miyauchi S."/>
            <person name="Kiss E."/>
            <person name="Drula E."/>
            <person name="Kohler A."/>
            <person name="Sanchez-Garcia M."/>
            <person name="Andreopoulos B."/>
            <person name="Barry K.W."/>
            <person name="Bonito G."/>
            <person name="Buee M."/>
            <person name="Carver A."/>
            <person name="Chen C."/>
            <person name="Cichocki N."/>
            <person name="Clum A."/>
            <person name="Culley D."/>
            <person name="Crous P.W."/>
            <person name="Fauchery L."/>
            <person name="Girlanda M."/>
            <person name="Hayes R."/>
            <person name="Keri Z."/>
            <person name="Labutti K."/>
            <person name="Lipzen A."/>
            <person name="Lombard V."/>
            <person name="Magnuson J."/>
            <person name="Maillard F."/>
            <person name="Morin E."/>
            <person name="Murat C."/>
            <person name="Nolan M."/>
            <person name="Ohm R."/>
            <person name="Pangilinan J."/>
            <person name="Pereira M."/>
            <person name="Perotto S."/>
            <person name="Peter M."/>
            <person name="Riley R."/>
            <person name="Sitrit Y."/>
            <person name="Stielow B."/>
            <person name="Szollosi G."/>
            <person name="Zifcakova L."/>
            <person name="Stursova M."/>
            <person name="Spatafora J.W."/>
            <person name="Tedersoo L."/>
            <person name="Vaario L.-M."/>
            <person name="Yamada A."/>
            <person name="Yan M."/>
            <person name="Wang P."/>
            <person name="Xu J."/>
            <person name="Bruns T."/>
            <person name="Baldrian P."/>
            <person name="Vilgalys R."/>
            <person name="Henrissat B."/>
            <person name="Grigoriev I.V."/>
            <person name="Hibbett D."/>
            <person name="Nagy L.G."/>
            <person name="Martin F.M."/>
        </authorList>
    </citation>
    <scope>NUCLEOTIDE SEQUENCE</scope>
    <source>
        <strain evidence="1">P2</strain>
    </source>
</reference>